<evidence type="ECO:0000256" key="1">
    <source>
        <dbReference type="ARBA" id="ARBA00022737"/>
    </source>
</evidence>
<evidence type="ECO:0000256" key="2">
    <source>
        <dbReference type="ARBA" id="ARBA00022803"/>
    </source>
</evidence>
<feature type="repeat" description="TPR" evidence="3">
    <location>
        <begin position="238"/>
        <end position="271"/>
    </location>
</feature>
<keyword evidence="1" id="KW-0677">Repeat</keyword>
<dbReference type="KEGG" id="saci:Sinac_4854"/>
<evidence type="ECO:0000313" key="5">
    <source>
        <dbReference type="EMBL" id="AGA29013.1"/>
    </source>
</evidence>
<dbReference type="eggNOG" id="COG0457">
    <property type="taxonomic scope" value="Bacteria"/>
</dbReference>
<accession>L0DJK7</accession>
<dbReference type="Proteomes" id="UP000010798">
    <property type="component" value="Chromosome"/>
</dbReference>
<protein>
    <recommendedName>
        <fullName evidence="7">Tetratricopeptide repeat protein</fullName>
    </recommendedName>
</protein>
<evidence type="ECO:0000313" key="6">
    <source>
        <dbReference type="Proteomes" id="UP000010798"/>
    </source>
</evidence>
<dbReference type="HOGENOM" id="CLU_587773_0_0_0"/>
<dbReference type="PANTHER" id="PTHR45586">
    <property type="entry name" value="TPR REPEAT-CONTAINING PROTEIN PA4667"/>
    <property type="match status" value="1"/>
</dbReference>
<evidence type="ECO:0000256" key="3">
    <source>
        <dbReference type="PROSITE-ProRule" id="PRU00339"/>
    </source>
</evidence>
<evidence type="ECO:0008006" key="7">
    <source>
        <dbReference type="Google" id="ProtNLM"/>
    </source>
</evidence>
<dbReference type="STRING" id="886293.Sinac_4854"/>
<dbReference type="InterPro" id="IPR019734">
    <property type="entry name" value="TPR_rpt"/>
</dbReference>
<keyword evidence="2 3" id="KW-0802">TPR repeat</keyword>
<dbReference type="PANTHER" id="PTHR45586:SF1">
    <property type="entry name" value="LIPOPOLYSACCHARIDE ASSEMBLY PROTEIN B"/>
    <property type="match status" value="1"/>
</dbReference>
<dbReference type="AlphaFoldDB" id="L0DJK7"/>
<keyword evidence="6" id="KW-1185">Reference proteome</keyword>
<dbReference type="SUPFAM" id="SSF48452">
    <property type="entry name" value="TPR-like"/>
    <property type="match status" value="2"/>
</dbReference>
<dbReference type="PROSITE" id="PS50005">
    <property type="entry name" value="TPR"/>
    <property type="match status" value="2"/>
</dbReference>
<dbReference type="Pfam" id="PF13428">
    <property type="entry name" value="TPR_14"/>
    <property type="match status" value="1"/>
</dbReference>
<reference evidence="5 6" key="1">
    <citation type="submission" date="2012-02" db="EMBL/GenBank/DDBJ databases">
        <title>Complete sequence of chromosome of Singulisphaera acidiphila DSM 18658.</title>
        <authorList>
            <consortium name="US DOE Joint Genome Institute (JGI-PGF)"/>
            <person name="Lucas S."/>
            <person name="Copeland A."/>
            <person name="Lapidus A."/>
            <person name="Glavina del Rio T."/>
            <person name="Dalin E."/>
            <person name="Tice H."/>
            <person name="Bruce D."/>
            <person name="Goodwin L."/>
            <person name="Pitluck S."/>
            <person name="Peters L."/>
            <person name="Ovchinnikova G."/>
            <person name="Chertkov O."/>
            <person name="Kyrpides N."/>
            <person name="Mavromatis K."/>
            <person name="Ivanova N."/>
            <person name="Brettin T."/>
            <person name="Detter J.C."/>
            <person name="Han C."/>
            <person name="Larimer F."/>
            <person name="Land M."/>
            <person name="Hauser L."/>
            <person name="Markowitz V."/>
            <person name="Cheng J.-F."/>
            <person name="Hugenholtz P."/>
            <person name="Woyke T."/>
            <person name="Wu D."/>
            <person name="Tindall B."/>
            <person name="Pomrenke H."/>
            <person name="Brambilla E."/>
            <person name="Klenk H.-P."/>
            <person name="Eisen J.A."/>
        </authorList>
    </citation>
    <scope>NUCLEOTIDE SEQUENCE [LARGE SCALE GENOMIC DNA]</scope>
    <source>
        <strain evidence="6">ATCC BAA-1392 / DSM 18658 / VKM B-2454 / MOB10</strain>
    </source>
</reference>
<sequence length="453" mass="51064">MSSGSDFTKAQTFFNYGNDAAMKQNFEYAIQMYREACKIDVENLLYRAALRGIERKKFANDPSKVGRLVGAKNQPIRLRARASKAKSNWKNVLEICEEAFVNNPWDISVSRDAAEAAEQLGYNNLAQWIVEAVQMQATDAEFFRFAAHIHEINESWPKAIACWEKVKKIDPNDENANRQINSLSAQASIKRSGISDAIDKHDDAPSGPGEAELEEMKAQKLTPEERYQKEILEDPTRTSSYLQLADLFKLRGQLEEAEKVMARGLKANPGNRDLAFAHAEIQISRIQGAIDRCTRRLAEKPDDEKAKAKLEEFTTLLNDYQIKEFRRRLTLQPDDMGLQLELGIRLARSGKHDEAIAAFQQARASADHKVQALHQSGLSFESKGSLKLAERMYQDALKAADSTDMGIVNALHYRLGRVAEAQGNPQVAEEHYNEVAANDYNYLDVAQRLQSLN</sequence>
<dbReference type="Gene3D" id="1.25.40.10">
    <property type="entry name" value="Tetratricopeptide repeat domain"/>
    <property type="match status" value="3"/>
</dbReference>
<evidence type="ECO:0000256" key="4">
    <source>
        <dbReference type="SAM" id="MobiDB-lite"/>
    </source>
</evidence>
<proteinExistence type="predicted"/>
<dbReference type="SMART" id="SM00028">
    <property type="entry name" value="TPR"/>
    <property type="match status" value="6"/>
</dbReference>
<gene>
    <name evidence="5" type="ordered locus">Sinac_4854</name>
</gene>
<dbReference type="InterPro" id="IPR011990">
    <property type="entry name" value="TPR-like_helical_dom_sf"/>
</dbReference>
<dbReference type="OrthoDB" id="212218at2"/>
<dbReference type="EMBL" id="CP003364">
    <property type="protein sequence ID" value="AGA29013.1"/>
    <property type="molecule type" value="Genomic_DNA"/>
</dbReference>
<organism evidence="5 6">
    <name type="scientific">Singulisphaera acidiphila (strain ATCC BAA-1392 / DSM 18658 / VKM B-2454 / MOB10)</name>
    <dbReference type="NCBI Taxonomy" id="886293"/>
    <lineage>
        <taxon>Bacteria</taxon>
        <taxon>Pseudomonadati</taxon>
        <taxon>Planctomycetota</taxon>
        <taxon>Planctomycetia</taxon>
        <taxon>Isosphaerales</taxon>
        <taxon>Isosphaeraceae</taxon>
        <taxon>Singulisphaera</taxon>
    </lineage>
</organism>
<feature type="region of interest" description="Disordered" evidence="4">
    <location>
        <begin position="194"/>
        <end position="218"/>
    </location>
</feature>
<name>L0DJK7_SINAD</name>
<dbReference type="RefSeq" id="WP_015248122.1">
    <property type="nucleotide sequence ID" value="NC_019892.1"/>
</dbReference>
<dbReference type="InterPro" id="IPR051012">
    <property type="entry name" value="CellSynth/LPSAsmb/PSIAsmb"/>
</dbReference>
<feature type="repeat" description="TPR" evidence="3">
    <location>
        <begin position="10"/>
        <end position="43"/>
    </location>
</feature>
<dbReference type="Pfam" id="PF13432">
    <property type="entry name" value="TPR_16"/>
    <property type="match status" value="1"/>
</dbReference>